<gene>
    <name evidence="1" type="ORF">LMH87_009838</name>
</gene>
<name>A0A9W8QC53_AKAMU</name>
<comment type="caution">
    <text evidence="1">The sequence shown here is derived from an EMBL/GenBank/DDBJ whole genome shotgun (WGS) entry which is preliminary data.</text>
</comment>
<evidence type="ECO:0000313" key="1">
    <source>
        <dbReference type="EMBL" id="KAJ4153348.1"/>
    </source>
</evidence>
<accession>A0A9W8QC53</accession>
<evidence type="ECO:0000313" key="2">
    <source>
        <dbReference type="Proteomes" id="UP001144673"/>
    </source>
</evidence>
<dbReference type="Proteomes" id="UP001144673">
    <property type="component" value="Chromosome 5"/>
</dbReference>
<protein>
    <submittedName>
        <fullName evidence="1">Uncharacterized protein</fullName>
    </submittedName>
</protein>
<dbReference type="AlphaFoldDB" id="A0A9W8QC53"/>
<dbReference type="RefSeq" id="XP_056054006.1">
    <property type="nucleotide sequence ID" value="XM_056196904.1"/>
</dbReference>
<dbReference type="KEGG" id="amus:LMH87_009838"/>
<keyword evidence="2" id="KW-1185">Reference proteome</keyword>
<organism evidence="1 2">
    <name type="scientific">Akanthomyces muscarius</name>
    <name type="common">Entomopathogenic fungus</name>
    <name type="synonym">Lecanicillium muscarium</name>
    <dbReference type="NCBI Taxonomy" id="2231603"/>
    <lineage>
        <taxon>Eukaryota</taxon>
        <taxon>Fungi</taxon>
        <taxon>Dikarya</taxon>
        <taxon>Ascomycota</taxon>
        <taxon>Pezizomycotina</taxon>
        <taxon>Sordariomycetes</taxon>
        <taxon>Hypocreomycetidae</taxon>
        <taxon>Hypocreales</taxon>
        <taxon>Cordycipitaceae</taxon>
        <taxon>Akanthomyces</taxon>
    </lineage>
</organism>
<proteinExistence type="predicted"/>
<dbReference type="GeneID" id="80896997"/>
<sequence length="68" mass="7533">MMRGGTKLISAPISWVAIPRPTRCVCSHKVRKFTGLYLLRTANNPRPLAEISPSSIPLPYVRPRCSGI</sequence>
<dbReference type="EMBL" id="JAJHUN010000008">
    <property type="protein sequence ID" value="KAJ4153348.1"/>
    <property type="molecule type" value="Genomic_DNA"/>
</dbReference>
<reference evidence="1" key="1">
    <citation type="journal article" date="2023" name="Access Microbiol">
        <title>De-novo genome assembly for Akanthomyces muscarius, a biocontrol agent of insect agricultural pests.</title>
        <authorList>
            <person name="Erdos Z."/>
            <person name="Studholme D.J."/>
            <person name="Raymond B."/>
            <person name="Sharma M."/>
        </authorList>
    </citation>
    <scope>NUCLEOTIDE SEQUENCE</scope>
    <source>
        <strain evidence="1">Ve6</strain>
    </source>
</reference>